<dbReference type="SUPFAM" id="SSF52172">
    <property type="entry name" value="CheY-like"/>
    <property type="match status" value="1"/>
</dbReference>
<keyword evidence="3 5" id="KW-0238">DNA-binding</keyword>
<dbReference type="SMART" id="SM00448">
    <property type="entry name" value="REC"/>
    <property type="match status" value="1"/>
</dbReference>
<dbReference type="GO" id="GO:0000976">
    <property type="term" value="F:transcription cis-regulatory region binding"/>
    <property type="evidence" value="ECO:0007669"/>
    <property type="project" value="TreeGrafter"/>
</dbReference>
<dbReference type="InterPro" id="IPR036388">
    <property type="entry name" value="WH-like_DNA-bd_sf"/>
</dbReference>
<dbReference type="PROSITE" id="PS51755">
    <property type="entry name" value="OMPR_PHOB"/>
    <property type="match status" value="1"/>
</dbReference>
<feature type="domain" description="OmpR/PhoB-type" evidence="7">
    <location>
        <begin position="129"/>
        <end position="228"/>
    </location>
</feature>
<dbReference type="PANTHER" id="PTHR48111:SF40">
    <property type="entry name" value="PHOSPHATE REGULON TRANSCRIPTIONAL REGULATORY PROTEIN PHOB"/>
    <property type="match status" value="1"/>
</dbReference>
<dbReference type="GO" id="GO:0000156">
    <property type="term" value="F:phosphorelay response regulator activity"/>
    <property type="evidence" value="ECO:0007669"/>
    <property type="project" value="TreeGrafter"/>
</dbReference>
<keyword evidence="1 4" id="KW-0597">Phosphoprotein</keyword>
<evidence type="ECO:0000256" key="3">
    <source>
        <dbReference type="ARBA" id="ARBA00023125"/>
    </source>
</evidence>
<dbReference type="GO" id="GO:0032993">
    <property type="term" value="C:protein-DNA complex"/>
    <property type="evidence" value="ECO:0007669"/>
    <property type="project" value="TreeGrafter"/>
</dbReference>
<protein>
    <submittedName>
        <fullName evidence="8">DNA-binding response OmpR family regulator</fullName>
    </submittedName>
</protein>
<dbReference type="Gene3D" id="6.10.250.690">
    <property type="match status" value="1"/>
</dbReference>
<dbReference type="PROSITE" id="PS50110">
    <property type="entry name" value="RESPONSE_REGULATORY"/>
    <property type="match status" value="1"/>
</dbReference>
<dbReference type="Pfam" id="PF00486">
    <property type="entry name" value="Trans_reg_C"/>
    <property type="match status" value="1"/>
</dbReference>
<dbReference type="OrthoDB" id="9790442at2"/>
<dbReference type="CDD" id="cd17574">
    <property type="entry name" value="REC_OmpR"/>
    <property type="match status" value="1"/>
</dbReference>
<sequence>MKAGILLVEDDHFFAKVIKRHLEKEGYSVVHCLNGDQAWSMFQERVFDICLLDIIMPGRDGFTLAKEIRGQDTNIPIIFTSSRYMEQDRLHGFEAGGDDYLVKPFNIEELQFRIEVFLKRSRLLQSRKVLTYQLGNLEFNYTELKIYHKITGHTINLPPKEAELLKFLCENPNRRLKRENILQAVWGSDDFFAGRTMDVYLTRLRKHFRLDEDVKLETFHGKGLRLVTDPNACTAEV</sequence>
<dbReference type="AlphaFoldDB" id="A0A562T3K8"/>
<dbReference type="Proteomes" id="UP000316778">
    <property type="component" value="Unassembled WGS sequence"/>
</dbReference>
<name>A0A562T3K8_CHIJA</name>
<dbReference type="InterPro" id="IPR016032">
    <property type="entry name" value="Sig_transdc_resp-reg_C-effctor"/>
</dbReference>
<reference evidence="8 9" key="1">
    <citation type="journal article" date="2013" name="Stand. Genomic Sci.">
        <title>Genomic Encyclopedia of Type Strains, Phase I: The one thousand microbial genomes (KMG-I) project.</title>
        <authorList>
            <person name="Kyrpides N.C."/>
            <person name="Woyke T."/>
            <person name="Eisen J.A."/>
            <person name="Garrity G."/>
            <person name="Lilburn T.G."/>
            <person name="Beck B.J."/>
            <person name="Whitman W.B."/>
            <person name="Hugenholtz P."/>
            <person name="Klenk H.P."/>
        </authorList>
    </citation>
    <scope>NUCLEOTIDE SEQUENCE [LARGE SCALE GENOMIC DNA]</scope>
    <source>
        <strain evidence="8 9">DSM 13484</strain>
    </source>
</reference>
<dbReference type="GO" id="GO:0005829">
    <property type="term" value="C:cytosol"/>
    <property type="evidence" value="ECO:0007669"/>
    <property type="project" value="TreeGrafter"/>
</dbReference>
<dbReference type="PANTHER" id="PTHR48111">
    <property type="entry name" value="REGULATOR OF RPOS"/>
    <property type="match status" value="1"/>
</dbReference>
<evidence type="ECO:0000313" key="9">
    <source>
        <dbReference type="Proteomes" id="UP000316778"/>
    </source>
</evidence>
<accession>A0A562T3K8</accession>
<evidence type="ECO:0000256" key="2">
    <source>
        <dbReference type="ARBA" id="ARBA00023012"/>
    </source>
</evidence>
<dbReference type="RefSeq" id="WP_145713060.1">
    <property type="nucleotide sequence ID" value="NZ_BAAAFY010000001.1"/>
</dbReference>
<comment type="caution">
    <text evidence="8">The sequence shown here is derived from an EMBL/GenBank/DDBJ whole genome shotgun (WGS) entry which is preliminary data.</text>
</comment>
<evidence type="ECO:0000256" key="5">
    <source>
        <dbReference type="PROSITE-ProRule" id="PRU01091"/>
    </source>
</evidence>
<dbReference type="Pfam" id="PF00072">
    <property type="entry name" value="Response_reg"/>
    <property type="match status" value="1"/>
</dbReference>
<dbReference type="InterPro" id="IPR001867">
    <property type="entry name" value="OmpR/PhoB-type_DNA-bd"/>
</dbReference>
<keyword evidence="9" id="KW-1185">Reference proteome</keyword>
<dbReference type="Gene3D" id="3.40.50.2300">
    <property type="match status" value="1"/>
</dbReference>
<feature type="domain" description="Response regulatory" evidence="6">
    <location>
        <begin position="4"/>
        <end position="118"/>
    </location>
</feature>
<dbReference type="SMART" id="SM00862">
    <property type="entry name" value="Trans_reg_C"/>
    <property type="match status" value="1"/>
</dbReference>
<dbReference type="InterPro" id="IPR011006">
    <property type="entry name" value="CheY-like_superfamily"/>
</dbReference>
<dbReference type="InterPro" id="IPR039420">
    <property type="entry name" value="WalR-like"/>
</dbReference>
<dbReference type="CDD" id="cd00383">
    <property type="entry name" value="trans_reg_C"/>
    <property type="match status" value="1"/>
</dbReference>
<dbReference type="GO" id="GO:0006355">
    <property type="term" value="P:regulation of DNA-templated transcription"/>
    <property type="evidence" value="ECO:0007669"/>
    <property type="project" value="InterPro"/>
</dbReference>
<evidence type="ECO:0000256" key="1">
    <source>
        <dbReference type="ARBA" id="ARBA00022553"/>
    </source>
</evidence>
<organism evidence="8 9">
    <name type="scientific">Chitinophaga japonensis</name>
    <name type="common">Flexibacter japonensis</name>
    <dbReference type="NCBI Taxonomy" id="104662"/>
    <lineage>
        <taxon>Bacteria</taxon>
        <taxon>Pseudomonadati</taxon>
        <taxon>Bacteroidota</taxon>
        <taxon>Chitinophagia</taxon>
        <taxon>Chitinophagales</taxon>
        <taxon>Chitinophagaceae</taxon>
        <taxon>Chitinophaga</taxon>
    </lineage>
</organism>
<dbReference type="InterPro" id="IPR001789">
    <property type="entry name" value="Sig_transdc_resp-reg_receiver"/>
</dbReference>
<dbReference type="EMBL" id="VLLG01000003">
    <property type="protein sequence ID" value="TWI88139.1"/>
    <property type="molecule type" value="Genomic_DNA"/>
</dbReference>
<evidence type="ECO:0000259" key="7">
    <source>
        <dbReference type="PROSITE" id="PS51755"/>
    </source>
</evidence>
<proteinExistence type="predicted"/>
<evidence type="ECO:0000259" key="6">
    <source>
        <dbReference type="PROSITE" id="PS50110"/>
    </source>
</evidence>
<evidence type="ECO:0000256" key="4">
    <source>
        <dbReference type="PROSITE-ProRule" id="PRU00169"/>
    </source>
</evidence>
<feature type="DNA-binding region" description="OmpR/PhoB-type" evidence="5">
    <location>
        <begin position="129"/>
        <end position="228"/>
    </location>
</feature>
<feature type="modified residue" description="4-aspartylphosphate" evidence="4">
    <location>
        <position position="53"/>
    </location>
</feature>
<evidence type="ECO:0000313" key="8">
    <source>
        <dbReference type="EMBL" id="TWI88139.1"/>
    </source>
</evidence>
<keyword evidence="2" id="KW-0902">Two-component regulatory system</keyword>
<dbReference type="Gene3D" id="1.10.10.10">
    <property type="entry name" value="Winged helix-like DNA-binding domain superfamily/Winged helix DNA-binding domain"/>
    <property type="match status" value="1"/>
</dbReference>
<gene>
    <name evidence="8" type="ORF">LX66_2214</name>
</gene>
<dbReference type="SUPFAM" id="SSF46894">
    <property type="entry name" value="C-terminal effector domain of the bipartite response regulators"/>
    <property type="match status" value="1"/>
</dbReference>